<dbReference type="WBParaSite" id="JU765_v2.g8854.t1">
    <property type="protein sequence ID" value="JU765_v2.g8854.t1"/>
    <property type="gene ID" value="JU765_v2.g8854"/>
</dbReference>
<accession>A0AC34RPW2</accession>
<reference evidence="2" key="1">
    <citation type="submission" date="2022-11" db="UniProtKB">
        <authorList>
            <consortium name="WormBaseParasite"/>
        </authorList>
    </citation>
    <scope>IDENTIFICATION</scope>
</reference>
<name>A0AC34RPW2_9BILA</name>
<proteinExistence type="predicted"/>
<organism evidence="1 2">
    <name type="scientific">Panagrolaimus sp. JU765</name>
    <dbReference type="NCBI Taxonomy" id="591449"/>
    <lineage>
        <taxon>Eukaryota</taxon>
        <taxon>Metazoa</taxon>
        <taxon>Ecdysozoa</taxon>
        <taxon>Nematoda</taxon>
        <taxon>Chromadorea</taxon>
        <taxon>Rhabditida</taxon>
        <taxon>Tylenchina</taxon>
        <taxon>Panagrolaimomorpha</taxon>
        <taxon>Panagrolaimoidea</taxon>
        <taxon>Panagrolaimidae</taxon>
        <taxon>Panagrolaimus</taxon>
    </lineage>
</organism>
<evidence type="ECO:0000313" key="2">
    <source>
        <dbReference type="WBParaSite" id="JU765_v2.g8854.t1"/>
    </source>
</evidence>
<evidence type="ECO:0000313" key="1">
    <source>
        <dbReference type="Proteomes" id="UP000887576"/>
    </source>
</evidence>
<protein>
    <submittedName>
        <fullName evidence="2">EGF-like domain-containing protein</fullName>
    </submittedName>
</protein>
<sequence length="462" mass="49594">SLTKPKCIDVNECEVDGLNDCDKKNGTCVNTVGSFQCKCKKGYREQPPDYTTCKDVDECKEGNNNCDKTNALCVNTPGGYDCQCKPGFFGDGETCQDGSFKCECKPGYTVGEKGCEDINECLSPETNNCSKTTGDVRLKCVNEPGSYSCVCPSGYAQVAKDKCTDIDECKQSPSVCPNFEPDTCINTNGSFTCGCKSGYAKPKNCEDPKKCACVDIDECLVGTKVNGKFKPACGPNAKCQNTLGAHKCECSEGYSGDAYNEGCKISDACKAKNPCDKDTQDCVSAGDKAVCACKKGYLPTNNDKCQKNPCLKDRGGCGKGAVCVPVKVEENIQPVCKCKPGQQLDDQKNCEAVDQCQCKTPVPIGTPCHSKVRCNADKMLCVNLGTSANCTCQRGFKLSKDGKSCDNIDECKEGVEANPKNVACDPQAKCIDAIGSFECDCPRGQRENHEHKCVPDVDCTKE</sequence>
<dbReference type="Proteomes" id="UP000887576">
    <property type="component" value="Unplaced"/>
</dbReference>